<name>A0ABZ2LSE2_9BACT</name>
<dbReference type="Gene3D" id="3.40.50.10610">
    <property type="entry name" value="ABC-type transport auxiliary lipoprotein component"/>
    <property type="match status" value="1"/>
</dbReference>
<evidence type="ECO:0000313" key="2">
    <source>
        <dbReference type="EMBL" id="WXB13838.1"/>
    </source>
</evidence>
<proteinExistence type="predicted"/>
<sequence>MKSIRSTIACLASVLTLGALGVLTPACGGKEYVRDSHDPSIDNAAMSTGLDKDDIQRMLSENLNNLRNAPIMDLWRTHRGADTVAVFPFQNETSEHIESQLTTILSEAETWMVDSGVVTMISRERQNQMIAEVEGHRNAVFNPAHVAQYGRQLGAKYFITGKVSTSDERTDDKRRVQYFFYMQVIEVETSAIRWQHKAYITKMVR</sequence>
<evidence type="ECO:0000256" key="1">
    <source>
        <dbReference type="SAM" id="SignalP"/>
    </source>
</evidence>
<organism evidence="2 3">
    <name type="scientific">Pendulispora albinea</name>
    <dbReference type="NCBI Taxonomy" id="2741071"/>
    <lineage>
        <taxon>Bacteria</taxon>
        <taxon>Pseudomonadati</taxon>
        <taxon>Myxococcota</taxon>
        <taxon>Myxococcia</taxon>
        <taxon>Myxococcales</taxon>
        <taxon>Sorangiineae</taxon>
        <taxon>Pendulisporaceae</taxon>
        <taxon>Pendulispora</taxon>
    </lineage>
</organism>
<gene>
    <name evidence="2" type="ORF">LZC94_39140</name>
</gene>
<accession>A0ABZ2LSE2</accession>
<dbReference type="RefSeq" id="WP_394823454.1">
    <property type="nucleotide sequence ID" value="NZ_CP089984.1"/>
</dbReference>
<dbReference type="InterPro" id="IPR014094">
    <property type="entry name" value="LpoB"/>
</dbReference>
<dbReference type="Proteomes" id="UP001370348">
    <property type="component" value="Chromosome"/>
</dbReference>
<dbReference type="Pfam" id="PF13036">
    <property type="entry name" value="LpoB"/>
    <property type="match status" value="1"/>
</dbReference>
<protein>
    <submittedName>
        <fullName evidence="2">Penicillin-binding protein activator LpoB</fullName>
    </submittedName>
</protein>
<dbReference type="EMBL" id="CP089984">
    <property type="protein sequence ID" value="WXB13838.1"/>
    <property type="molecule type" value="Genomic_DNA"/>
</dbReference>
<reference evidence="2 3" key="1">
    <citation type="submission" date="2021-12" db="EMBL/GenBank/DDBJ databases">
        <title>Discovery of the Pendulisporaceae a myxobacterial family with distinct sporulation behavior and unique specialized metabolism.</title>
        <authorList>
            <person name="Garcia R."/>
            <person name="Popoff A."/>
            <person name="Bader C.D."/>
            <person name="Loehr J."/>
            <person name="Walesch S."/>
            <person name="Walt C."/>
            <person name="Boldt J."/>
            <person name="Bunk B."/>
            <person name="Haeckl F.J.F.P.J."/>
            <person name="Gunesch A.P."/>
            <person name="Birkelbach J."/>
            <person name="Nuebel U."/>
            <person name="Pietschmann T."/>
            <person name="Bach T."/>
            <person name="Mueller R."/>
        </authorList>
    </citation>
    <scope>NUCLEOTIDE SEQUENCE [LARGE SCALE GENOMIC DNA]</scope>
    <source>
        <strain evidence="2 3">MSr11954</strain>
    </source>
</reference>
<evidence type="ECO:0000313" key="3">
    <source>
        <dbReference type="Proteomes" id="UP001370348"/>
    </source>
</evidence>
<keyword evidence="3" id="KW-1185">Reference proteome</keyword>
<feature type="signal peptide" evidence="1">
    <location>
        <begin position="1"/>
        <end position="21"/>
    </location>
</feature>
<keyword evidence="1" id="KW-0732">Signal</keyword>
<feature type="chain" id="PRO_5045703004" evidence="1">
    <location>
        <begin position="22"/>
        <end position="205"/>
    </location>
</feature>